<proteinExistence type="inferred from homology"/>
<accession>A0A9P0NES3</accession>
<dbReference type="GO" id="GO:0006368">
    <property type="term" value="P:transcription elongation by RNA polymerase II"/>
    <property type="evidence" value="ECO:0007669"/>
    <property type="project" value="UniProtKB-UniRule"/>
</dbReference>
<dbReference type="GO" id="GO:0003713">
    <property type="term" value="F:transcription coactivator activity"/>
    <property type="evidence" value="ECO:0007669"/>
    <property type="project" value="UniProtKB-UniRule"/>
</dbReference>
<keyword evidence="1" id="KW-0653">Protein transport</keyword>
<name>A0A9P0NES3_9DIPT</name>
<reference evidence="2" key="2">
    <citation type="submission" date="2022-10" db="EMBL/GenBank/DDBJ databases">
        <authorList>
            <consortium name="ENA_rothamsted_submissions"/>
            <consortium name="culmorum"/>
            <person name="King R."/>
        </authorList>
    </citation>
    <scope>NUCLEOTIDE SEQUENCE</scope>
</reference>
<keyword evidence="1" id="KW-0156">Chromatin regulator</keyword>
<dbReference type="InterPro" id="IPR038212">
    <property type="entry name" value="TF_EnY2_sf"/>
</dbReference>
<dbReference type="Gene3D" id="1.10.246.140">
    <property type="match status" value="1"/>
</dbReference>
<organism evidence="2 3">
    <name type="scientific">Chironomus riparius</name>
    <dbReference type="NCBI Taxonomy" id="315576"/>
    <lineage>
        <taxon>Eukaryota</taxon>
        <taxon>Metazoa</taxon>
        <taxon>Ecdysozoa</taxon>
        <taxon>Arthropoda</taxon>
        <taxon>Hexapoda</taxon>
        <taxon>Insecta</taxon>
        <taxon>Pterygota</taxon>
        <taxon>Neoptera</taxon>
        <taxon>Endopterygota</taxon>
        <taxon>Diptera</taxon>
        <taxon>Nematocera</taxon>
        <taxon>Chironomoidea</taxon>
        <taxon>Chironomidae</taxon>
        <taxon>Chironominae</taxon>
        <taxon>Chironomus</taxon>
    </lineage>
</organism>
<dbReference type="GO" id="GO:0015031">
    <property type="term" value="P:protein transport"/>
    <property type="evidence" value="ECO:0007669"/>
    <property type="project" value="UniProtKB-KW"/>
</dbReference>
<dbReference type="GO" id="GO:0005643">
    <property type="term" value="C:nuclear pore"/>
    <property type="evidence" value="ECO:0007669"/>
    <property type="project" value="UniProtKB-UniRule"/>
</dbReference>
<dbReference type="GO" id="GO:0070390">
    <property type="term" value="C:transcription export complex 2"/>
    <property type="evidence" value="ECO:0007669"/>
    <property type="project" value="UniProtKB-UniRule"/>
</dbReference>
<dbReference type="Proteomes" id="UP001153620">
    <property type="component" value="Chromosome 1"/>
</dbReference>
<keyword evidence="1" id="KW-0509">mRNA transport</keyword>
<reference evidence="2" key="1">
    <citation type="submission" date="2022-01" db="EMBL/GenBank/DDBJ databases">
        <authorList>
            <person name="King R."/>
        </authorList>
    </citation>
    <scope>NUCLEOTIDE SEQUENCE</scope>
</reference>
<keyword evidence="1" id="KW-0811">Translocation</keyword>
<dbReference type="Pfam" id="PF10163">
    <property type="entry name" value="EnY2"/>
    <property type="match status" value="1"/>
</dbReference>
<evidence type="ECO:0000313" key="3">
    <source>
        <dbReference type="Proteomes" id="UP001153620"/>
    </source>
</evidence>
<keyword evidence="1" id="KW-0539">Nucleus</keyword>
<keyword evidence="1" id="KW-0805">Transcription regulation</keyword>
<dbReference type="GO" id="GO:0006406">
    <property type="term" value="P:mRNA export from nucleus"/>
    <property type="evidence" value="ECO:0007669"/>
    <property type="project" value="UniProtKB-UniRule"/>
</dbReference>
<evidence type="ECO:0000256" key="1">
    <source>
        <dbReference type="HAMAP-Rule" id="MF_03046"/>
    </source>
</evidence>
<gene>
    <name evidence="1" type="primary">e(y)2</name>
    <name evidence="2" type="ORF">CHIRRI_LOCUS3202</name>
</gene>
<keyword evidence="1" id="KW-0804">Transcription</keyword>
<comment type="similarity">
    <text evidence="1">Belongs to the ENY2 family.</text>
</comment>
<keyword evidence="1" id="KW-0010">Activator</keyword>
<comment type="function">
    <text evidence="1">Involved in mRNA export coupled transcription activation by association with both the TREX-2 and the SAGA complexes. The transcription regulatory histone acetylation (HAT) complex SAGA is a multiprotein complex that activates transcription by remodeling chromatin and mediating histone acetylation and deubiquitination. Within the SAGA complex, participates to a subcomplex that specifically deubiquitinates histones. The SAGA complex is recruited to specific gene promoters by activators, where it is required for transcription. The TREX-2 complex functions in docking export-competent ribonucleoprotein particles (mRNPs) to the nuclear entrance of the nuclear pore complex (nuclear basket). TREX-2 participates in mRNA export and accurate chromatin positioning in the nucleus by tethering genes to the nuclear periphery.</text>
</comment>
<dbReference type="InterPro" id="IPR018783">
    <property type="entry name" value="TF_ENY2"/>
</dbReference>
<dbReference type="GO" id="GO:0000124">
    <property type="term" value="C:SAGA complex"/>
    <property type="evidence" value="ECO:0007669"/>
    <property type="project" value="UniProtKB-UniRule"/>
</dbReference>
<dbReference type="HAMAP" id="MF_03046">
    <property type="entry name" value="ENY2_Sus1"/>
    <property type="match status" value="1"/>
</dbReference>
<comment type="subunit">
    <text evidence="1">Component of the nuclear pore complex (NPC)-associated TREX-2 complex (transcription and export complex 2). Component of the SAGA transcription coactivator-HAT complex. Within the SAGA complex, participates to a subcomplex of SAGA called the DUB module (deubiquitination module).</text>
</comment>
<comment type="subcellular location">
    <subcellularLocation>
        <location evidence="1">Nucleus</location>
        <location evidence="1">Nucleoplasm</location>
    </subcellularLocation>
</comment>
<sequence length="99" mass="11241">MLPRNSSDTKRVVDQMTVLKGERPVLKDYLIKSLHESGWTDLVRLMCREEINKANGLISVDSLVDKVTPKARQKIPDEIKTEMIAKIKKCLTSIDANEC</sequence>
<keyword evidence="1" id="KW-0813">Transport</keyword>
<dbReference type="GO" id="GO:0071819">
    <property type="term" value="C:DUBm complex"/>
    <property type="evidence" value="ECO:0007669"/>
    <property type="project" value="UniProtKB-UniRule"/>
</dbReference>
<protein>
    <recommendedName>
        <fullName evidence="1">Enhancer of yellow 2 transcription factor</fullName>
    </recommendedName>
</protein>
<evidence type="ECO:0000313" key="2">
    <source>
        <dbReference type="EMBL" id="CAH1713919.1"/>
    </source>
</evidence>
<dbReference type="GO" id="GO:0006325">
    <property type="term" value="P:chromatin organization"/>
    <property type="evidence" value="ECO:0007669"/>
    <property type="project" value="UniProtKB-KW"/>
</dbReference>
<keyword evidence="3" id="KW-1185">Reference proteome</keyword>
<dbReference type="EMBL" id="OU895877">
    <property type="protein sequence ID" value="CAH1713919.1"/>
    <property type="molecule type" value="Genomic_DNA"/>
</dbReference>
<dbReference type="AlphaFoldDB" id="A0A9P0NES3"/>
<dbReference type="GO" id="GO:0005654">
    <property type="term" value="C:nucleoplasm"/>
    <property type="evidence" value="ECO:0007669"/>
    <property type="project" value="UniProtKB-SubCell"/>
</dbReference>
<dbReference type="PANTHER" id="PTHR12514">
    <property type="entry name" value="ENHANCER OF YELLOW 2 TRANSCRIPTION FACTOR"/>
    <property type="match status" value="1"/>
</dbReference>